<evidence type="ECO:0000313" key="2">
    <source>
        <dbReference type="Proteomes" id="UP000014978"/>
    </source>
</evidence>
<dbReference type="Proteomes" id="UP000014978">
    <property type="component" value="Unassembled WGS sequence"/>
</dbReference>
<dbReference type="InParanoid" id="S7W8G4"/>
<dbReference type="HOGENOM" id="CLU_580306_0_0_1"/>
<organism evidence="1 2">
    <name type="scientific">Spraguea lophii (strain 42_110)</name>
    <name type="common">Microsporidian parasite</name>
    <dbReference type="NCBI Taxonomy" id="1358809"/>
    <lineage>
        <taxon>Eukaryota</taxon>
        <taxon>Fungi</taxon>
        <taxon>Fungi incertae sedis</taxon>
        <taxon>Microsporidia</taxon>
        <taxon>Spragueidae</taxon>
        <taxon>Spraguea</taxon>
    </lineage>
</organism>
<accession>S7W8G4</accession>
<evidence type="ECO:0000313" key="1">
    <source>
        <dbReference type="EMBL" id="EPR79146.1"/>
    </source>
</evidence>
<dbReference type="VEuPathDB" id="MicrosporidiaDB:SLOPH_1807"/>
<reference evidence="2" key="1">
    <citation type="journal article" date="2013" name="PLoS Genet.">
        <title>The genome of Spraguea lophii and the basis of host-microsporidian interactions.</title>
        <authorList>
            <person name="Campbell S.E."/>
            <person name="Williams T.A."/>
            <person name="Yousuf A."/>
            <person name="Soanes D.M."/>
            <person name="Paszkiewicz K.H."/>
            <person name="Williams B.A.P."/>
        </authorList>
    </citation>
    <scope>NUCLEOTIDE SEQUENCE [LARGE SCALE GENOMIC DNA]</scope>
    <source>
        <strain evidence="2">42_110</strain>
    </source>
</reference>
<keyword evidence="2" id="KW-1185">Reference proteome</keyword>
<name>S7W8G4_SPRLO</name>
<dbReference type="EMBL" id="ATCN01000388">
    <property type="protein sequence ID" value="EPR79146.1"/>
    <property type="molecule type" value="Genomic_DNA"/>
</dbReference>
<dbReference type="OrthoDB" id="2190236at2759"/>
<sequence length="481" mass="57159">MNQSKISKLAQKLQKNSAITQKVGKLLSKIDDEIKKTPFKAIESLNKFIIPKKNIDLTIKFYKTILTTKDLFDSENIKLKENIKKINEKKYKTNNLRLEIETTNSIKAIQTGLEKLEEYSEIRIVKILVQDEQPHLDEALYSILLSFFKYLKRFVPKVSDDSKTLLNFLMNNMEKTEIFKEYSNVFYKLYGYDKLSKNELIERIKKLDDDLDEIKDINEFLLPENIKKLLNLELESNLIIKLKEKTMKMLVAIQKEENYNEIEFLGILYTNIYLVRNKLGDKELEKEILKLINNLLLTYFQEVEKLTKPNKNFHEEKVTKVCITIIKTFRDEEKLCKKFIKKYKHIFDVGTKDELILKITLDLYKKIHNLGSTLKDKENIQYLLNNIFYLQKEIKTIDDKDLVSESQQLMSDFLDIWKSEIISTKNEEKADFIRSKIENQSHFKVPSELREYIIEQIKKIVKKNFKGYKKEGFDFNHLFLS</sequence>
<dbReference type="AlphaFoldDB" id="S7W8G4"/>
<comment type="caution">
    <text evidence="1">The sequence shown here is derived from an EMBL/GenBank/DDBJ whole genome shotgun (WGS) entry which is preliminary data.</text>
</comment>
<protein>
    <submittedName>
        <fullName evidence="1">Uncharacterized protein</fullName>
    </submittedName>
</protein>
<proteinExistence type="predicted"/>
<dbReference type="OMA" id="NNINYIM"/>
<gene>
    <name evidence="1" type="ORF">SLOPH_1807</name>
</gene>